<evidence type="ECO:0000313" key="4">
    <source>
        <dbReference type="Proteomes" id="UP001302949"/>
    </source>
</evidence>
<evidence type="ECO:0000313" key="3">
    <source>
        <dbReference type="EMBL" id="MEA5141709.1"/>
    </source>
</evidence>
<comment type="caution">
    <text evidence="3">The sequence shown here is derived from an EMBL/GenBank/DDBJ whole genome shotgun (WGS) entry which is preliminary data.</text>
</comment>
<sequence length="173" mass="20151">MKNTTFFLLIFFLVLGNKLFAQDNIKQLLEERETLQQEYKKTESLSTGLFGNRSKDDMETSIQKLEELIAKDNQILAEYEHLKANSQAEFTEKYNELIQQVNDLSQKNQELLELTEKHKGFSKENHAMIEEIEKNQGLAIALLGVSVLLAIIYISKYFSLKAKYKKLEREILK</sequence>
<evidence type="ECO:0000256" key="1">
    <source>
        <dbReference type="SAM" id="Coils"/>
    </source>
</evidence>
<keyword evidence="2" id="KW-0472">Membrane</keyword>
<dbReference type="Proteomes" id="UP001302949">
    <property type="component" value="Unassembled WGS sequence"/>
</dbReference>
<organism evidence="3 4">
    <name type="scientific">Arcicella rigui</name>
    <dbReference type="NCBI Taxonomy" id="797020"/>
    <lineage>
        <taxon>Bacteria</taxon>
        <taxon>Pseudomonadati</taxon>
        <taxon>Bacteroidota</taxon>
        <taxon>Cytophagia</taxon>
        <taxon>Cytophagales</taxon>
        <taxon>Flectobacillaceae</taxon>
        <taxon>Arcicella</taxon>
    </lineage>
</organism>
<feature type="coiled-coil region" evidence="1">
    <location>
        <begin position="18"/>
        <end position="124"/>
    </location>
</feature>
<keyword evidence="1" id="KW-0175">Coiled coil</keyword>
<evidence type="ECO:0000256" key="2">
    <source>
        <dbReference type="SAM" id="Phobius"/>
    </source>
</evidence>
<gene>
    <name evidence="3" type="ORF">VB248_21320</name>
</gene>
<reference evidence="3 4" key="1">
    <citation type="submission" date="2023-12" db="EMBL/GenBank/DDBJ databases">
        <title>Novel species of the genus Arcicella isolated from rivers.</title>
        <authorList>
            <person name="Lu H."/>
        </authorList>
    </citation>
    <scope>NUCLEOTIDE SEQUENCE [LARGE SCALE GENOMIC DNA]</scope>
    <source>
        <strain evidence="3 4">KCTC 23307</strain>
    </source>
</reference>
<feature type="transmembrane region" description="Helical" evidence="2">
    <location>
        <begin position="138"/>
        <end position="159"/>
    </location>
</feature>
<dbReference type="EMBL" id="JAYFUM010000031">
    <property type="protein sequence ID" value="MEA5141709.1"/>
    <property type="molecule type" value="Genomic_DNA"/>
</dbReference>
<proteinExistence type="predicted"/>
<accession>A0ABU5QFS7</accession>
<name>A0ABU5QFS7_9BACT</name>
<protein>
    <submittedName>
        <fullName evidence="3">Uncharacterized protein</fullName>
    </submittedName>
</protein>
<dbReference type="RefSeq" id="WP_323298863.1">
    <property type="nucleotide sequence ID" value="NZ_JAYFUM010000031.1"/>
</dbReference>
<keyword evidence="4" id="KW-1185">Reference proteome</keyword>
<keyword evidence="2" id="KW-1133">Transmembrane helix</keyword>
<keyword evidence="2" id="KW-0812">Transmembrane</keyword>